<evidence type="ECO:0000256" key="11">
    <source>
        <dbReference type="ARBA" id="ARBA00023136"/>
    </source>
</evidence>
<keyword evidence="10" id="KW-0902">Two-component regulatory system</keyword>
<protein>
    <recommendedName>
        <fullName evidence="4">Signal transduction histidine-protein kinase ArlS</fullName>
        <ecNumber evidence="3">2.7.13.3</ecNumber>
    </recommendedName>
</protein>
<evidence type="ECO:0000259" key="14">
    <source>
        <dbReference type="PROSITE" id="PS50885"/>
    </source>
</evidence>
<reference evidence="15 16" key="1">
    <citation type="journal article" date="2021" name="Sci. Rep.">
        <title>The distribution of antibiotic resistance genes in chicken gut microbiota commensals.</title>
        <authorList>
            <person name="Juricova H."/>
            <person name="Matiasovicova J."/>
            <person name="Kubasova T."/>
            <person name="Cejkova D."/>
            <person name="Rychlik I."/>
        </authorList>
    </citation>
    <scope>NUCLEOTIDE SEQUENCE [LARGE SCALE GENOMIC DNA]</scope>
    <source>
        <strain evidence="15 16">An574</strain>
    </source>
</reference>
<dbReference type="EMBL" id="JACJKU010000011">
    <property type="protein sequence ID" value="MBM6940278.1"/>
    <property type="molecule type" value="Genomic_DNA"/>
</dbReference>
<dbReference type="InterPro" id="IPR050398">
    <property type="entry name" value="HssS/ArlS-like"/>
</dbReference>
<dbReference type="InterPro" id="IPR003661">
    <property type="entry name" value="HisK_dim/P_dom"/>
</dbReference>
<evidence type="ECO:0000256" key="2">
    <source>
        <dbReference type="ARBA" id="ARBA00004141"/>
    </source>
</evidence>
<dbReference type="Gene3D" id="1.10.287.130">
    <property type="match status" value="1"/>
</dbReference>
<dbReference type="RefSeq" id="WP_204784675.1">
    <property type="nucleotide sequence ID" value="NZ_JACJKU010000011.1"/>
</dbReference>
<dbReference type="Proteomes" id="UP000785625">
    <property type="component" value="Unassembled WGS sequence"/>
</dbReference>
<dbReference type="SMART" id="SM00388">
    <property type="entry name" value="HisKA"/>
    <property type="match status" value="1"/>
</dbReference>
<dbReference type="Gene3D" id="3.30.565.10">
    <property type="entry name" value="Histidine kinase-like ATPase, C-terminal domain"/>
    <property type="match status" value="1"/>
</dbReference>
<evidence type="ECO:0000256" key="7">
    <source>
        <dbReference type="ARBA" id="ARBA00022692"/>
    </source>
</evidence>
<dbReference type="GO" id="GO:0016301">
    <property type="term" value="F:kinase activity"/>
    <property type="evidence" value="ECO:0007669"/>
    <property type="project" value="UniProtKB-KW"/>
</dbReference>
<evidence type="ECO:0000256" key="12">
    <source>
        <dbReference type="SAM" id="Phobius"/>
    </source>
</evidence>
<dbReference type="SUPFAM" id="SSF47384">
    <property type="entry name" value="Homodimeric domain of signal transducing histidine kinase"/>
    <property type="match status" value="1"/>
</dbReference>
<evidence type="ECO:0000313" key="15">
    <source>
        <dbReference type="EMBL" id="MBM6940278.1"/>
    </source>
</evidence>
<accession>A0ABS2GX86</accession>
<organism evidence="15 16">
    <name type="scientific">Limosilactobacillus coleohominis</name>
    <dbReference type="NCBI Taxonomy" id="181675"/>
    <lineage>
        <taxon>Bacteria</taxon>
        <taxon>Bacillati</taxon>
        <taxon>Bacillota</taxon>
        <taxon>Bacilli</taxon>
        <taxon>Lactobacillales</taxon>
        <taxon>Lactobacillaceae</taxon>
        <taxon>Limosilactobacillus</taxon>
    </lineage>
</organism>
<evidence type="ECO:0000256" key="5">
    <source>
        <dbReference type="ARBA" id="ARBA00022553"/>
    </source>
</evidence>
<dbReference type="InterPro" id="IPR036097">
    <property type="entry name" value="HisK_dim/P_sf"/>
</dbReference>
<dbReference type="InterPro" id="IPR003594">
    <property type="entry name" value="HATPase_dom"/>
</dbReference>
<dbReference type="CDD" id="cd00082">
    <property type="entry name" value="HisKA"/>
    <property type="match status" value="1"/>
</dbReference>
<dbReference type="InterPro" id="IPR004358">
    <property type="entry name" value="Sig_transdc_His_kin-like_C"/>
</dbReference>
<keyword evidence="7 12" id="KW-0812">Transmembrane</keyword>
<evidence type="ECO:0000256" key="3">
    <source>
        <dbReference type="ARBA" id="ARBA00012438"/>
    </source>
</evidence>
<dbReference type="PROSITE" id="PS50885">
    <property type="entry name" value="HAMP"/>
    <property type="match status" value="1"/>
</dbReference>
<evidence type="ECO:0000313" key="16">
    <source>
        <dbReference type="Proteomes" id="UP000785625"/>
    </source>
</evidence>
<dbReference type="EC" id="2.7.13.3" evidence="3"/>
<dbReference type="Pfam" id="PF00512">
    <property type="entry name" value="HisKA"/>
    <property type="match status" value="1"/>
</dbReference>
<comment type="catalytic activity">
    <reaction evidence="1">
        <text>ATP + protein L-histidine = ADP + protein N-phospho-L-histidine.</text>
        <dbReference type="EC" id="2.7.13.3"/>
    </reaction>
</comment>
<keyword evidence="11 12" id="KW-0472">Membrane</keyword>
<evidence type="ECO:0000256" key="6">
    <source>
        <dbReference type="ARBA" id="ARBA00022679"/>
    </source>
</evidence>
<dbReference type="SMART" id="SM00387">
    <property type="entry name" value="HATPase_c"/>
    <property type="match status" value="1"/>
</dbReference>
<dbReference type="SUPFAM" id="SSF55874">
    <property type="entry name" value="ATPase domain of HSP90 chaperone/DNA topoisomerase II/histidine kinase"/>
    <property type="match status" value="1"/>
</dbReference>
<keyword evidence="6" id="KW-0808">Transferase</keyword>
<keyword evidence="8 15" id="KW-0418">Kinase</keyword>
<comment type="subcellular location">
    <subcellularLocation>
        <location evidence="2">Membrane</location>
        <topology evidence="2">Multi-pass membrane protein</topology>
    </subcellularLocation>
</comment>
<keyword evidence="5" id="KW-0597">Phosphoprotein</keyword>
<dbReference type="Pfam" id="PF18719">
    <property type="entry name" value="ArlS_N"/>
    <property type="match status" value="1"/>
</dbReference>
<feature type="transmembrane region" description="Helical" evidence="12">
    <location>
        <begin position="20"/>
        <end position="41"/>
    </location>
</feature>
<dbReference type="PRINTS" id="PR00344">
    <property type="entry name" value="BCTRLSENSOR"/>
</dbReference>
<feature type="domain" description="HAMP" evidence="14">
    <location>
        <begin position="211"/>
        <end position="265"/>
    </location>
</feature>
<dbReference type="Pfam" id="PF02518">
    <property type="entry name" value="HATPase_c"/>
    <property type="match status" value="1"/>
</dbReference>
<evidence type="ECO:0000256" key="9">
    <source>
        <dbReference type="ARBA" id="ARBA00022989"/>
    </source>
</evidence>
<feature type="transmembrane region" description="Helical" evidence="12">
    <location>
        <begin position="189"/>
        <end position="214"/>
    </location>
</feature>
<dbReference type="InterPro" id="IPR041610">
    <property type="entry name" value="ArlS_N"/>
</dbReference>
<evidence type="ECO:0000256" key="10">
    <source>
        <dbReference type="ARBA" id="ARBA00023012"/>
    </source>
</evidence>
<sequence>MEGQEKKARPFMSLKLKWAFGTAIGSLIISLIVIITIFSSFTNDLLSQERSSLSHSLNTITEQLGVTSGNQKLTTATINKTLAKRALAQQNQSAEQDVYHRALLQGLSDSHQNVAVFDPNGKLLFQTGKIVKNMHPTNAKQVQIEKGSHYKMIVGRAPIKSSTNGRVIGYLQIENPLINYHQRYHRLQLIVMLALCLVVIFSGLLGYGLSYFLLRPLTDIQRTLAIVTKDPTKDVRTPETGRNDELGELSHLLNEMLDRTQRYIDQQSQFVGDVSHELRTPVAIIQGHMEMLERRGKDDPKVLDDSIKAALAETSRMNNLVKEMLDLSRAEQVEIKFRDATTKVEEVVQQVYNNFKMIHPDFKFILDDDLRQDVEVNIYRDHLEQILIILCDNAVKYSTDRKEIHISLSQNYNSVEIGVQDFGEGIANDEVTKVFDRFYRVDKARSRKKGGNGLGLSIAERLVKGYHGTITVESQLGSGSIFRITLPIIKHNVSTK</sequence>
<dbReference type="CDD" id="cd06225">
    <property type="entry name" value="HAMP"/>
    <property type="match status" value="1"/>
</dbReference>
<dbReference type="PANTHER" id="PTHR45528">
    <property type="entry name" value="SENSOR HISTIDINE KINASE CPXA"/>
    <property type="match status" value="1"/>
</dbReference>
<dbReference type="InterPro" id="IPR003660">
    <property type="entry name" value="HAMP_dom"/>
</dbReference>
<dbReference type="Pfam" id="PF00672">
    <property type="entry name" value="HAMP"/>
    <property type="match status" value="1"/>
</dbReference>
<dbReference type="PROSITE" id="PS50109">
    <property type="entry name" value="HIS_KIN"/>
    <property type="match status" value="1"/>
</dbReference>
<evidence type="ECO:0000256" key="4">
    <source>
        <dbReference type="ARBA" id="ARBA00015735"/>
    </source>
</evidence>
<dbReference type="InterPro" id="IPR036890">
    <property type="entry name" value="HATPase_C_sf"/>
</dbReference>
<dbReference type="InterPro" id="IPR005467">
    <property type="entry name" value="His_kinase_dom"/>
</dbReference>
<proteinExistence type="predicted"/>
<dbReference type="PANTHER" id="PTHR45528:SF12">
    <property type="entry name" value="SENSOR HISTIDINE KINASE ARSS"/>
    <property type="match status" value="1"/>
</dbReference>
<comment type="caution">
    <text evidence="15">The sequence shown here is derived from an EMBL/GenBank/DDBJ whole genome shotgun (WGS) entry which is preliminary data.</text>
</comment>
<dbReference type="Gene3D" id="6.10.340.10">
    <property type="match status" value="1"/>
</dbReference>
<feature type="domain" description="Histidine kinase" evidence="13">
    <location>
        <begin position="273"/>
        <end position="490"/>
    </location>
</feature>
<dbReference type="SMART" id="SM00304">
    <property type="entry name" value="HAMP"/>
    <property type="match status" value="1"/>
</dbReference>
<gene>
    <name evidence="15" type="ORF">H5975_02035</name>
</gene>
<evidence type="ECO:0000256" key="1">
    <source>
        <dbReference type="ARBA" id="ARBA00000085"/>
    </source>
</evidence>
<keyword evidence="16" id="KW-1185">Reference proteome</keyword>
<evidence type="ECO:0000259" key="13">
    <source>
        <dbReference type="PROSITE" id="PS50109"/>
    </source>
</evidence>
<keyword evidence="9 12" id="KW-1133">Transmembrane helix</keyword>
<name>A0ABS2GX86_9LACO</name>
<evidence type="ECO:0000256" key="8">
    <source>
        <dbReference type="ARBA" id="ARBA00022777"/>
    </source>
</evidence>